<reference evidence="5 6" key="1">
    <citation type="submission" date="2016-10" db="EMBL/GenBank/DDBJ databases">
        <authorList>
            <person name="Varghese N."/>
            <person name="Submissions S."/>
        </authorList>
    </citation>
    <scope>NUCLEOTIDE SEQUENCE [LARGE SCALE GENOMIC DNA]</scope>
    <source>
        <strain evidence="5 6">CGMCC 1.3889</strain>
    </source>
</reference>
<sequence length="860" mass="94967">MTIRRIYSVLMIGLLLLGIGYPVTGAFAEEDQTDQFRITETKLTNENDEKVEEVDAEKQINAKFHLKMTGKQARENDGTVLQLLGTESLSIKNSTQQITPEVVNGTFIKAPSMTFQYSDEFSTYMLKWDKTDFDDVADDQEFDYEITLPLEIKTITEDFKADIEMKFSGLKDTVKFSSLSFLAPVENEKVESESSTSTEKESETSKEEKQESSESKSESESDEDEDSDTAVISESQSKKASKKVAKSIEEVVLPTLPNRTGNPLGVAANFHIFAENFADGGRAHTSGNIAVNSLTNTSGIGNEERDEHWQETSYVKNYDGTRNEISFRTGVFGDSHSLSRDNNGVGNYLTGGPLGNELVRYHHSNEAGKNPTGAAINGNWIDVTNTLTDLKQTRKELVETPYAIDFEDTRYLTTDGNKLTLNFENEEIQNTFVIRVDNLQIAGKEFDIKLRDDQNLIFIASPDSDGRLGSAHMNIYVDGEAVGSDPEAGSGTRFNYSILWVIPEEFEEFTLVGSMFFGSILAPSQTVTSTTNFNGTIVADTYLGSSAETHSWTYNPTTPVIPEPEDTRLVLRKTIEGTEDNKQEKFKFVITREDIDGFDETLKMLVSGESVDRELKFTNGKSDEITLGHDQFISLVVPNGSAFSIEEVGGPLTSTSITFNNDPGTTIDGKLSGTITMGTKEKGESQIVDYVNSFTEEEPKTKDLQIKKTVSGSVPDGTKFKFDLSIDPAEAGTYKYSIDGGDERTIEFDSEGKSTSSIELTAGQTVTIKDLPETSKVTVNEVDADGYKTDITYNGEKHENQKTIEIELGKITDDSALVVFNNHLTSPTMPVTGGIGNLIIILVGLMVLASGMWLYRKKVR</sequence>
<evidence type="ECO:0000313" key="5">
    <source>
        <dbReference type="EMBL" id="SER00822.1"/>
    </source>
</evidence>
<feature type="compositionally biased region" description="Basic and acidic residues" evidence="1">
    <location>
        <begin position="187"/>
        <end position="219"/>
    </location>
</feature>
<protein>
    <submittedName>
        <fullName evidence="5">LPXTG-motif cell wall anchor domain-containing protein</fullName>
    </submittedName>
</protein>
<keyword evidence="2" id="KW-0472">Membrane</keyword>
<dbReference type="InterPro" id="IPR055382">
    <property type="entry name" value="DUF7601"/>
</dbReference>
<keyword evidence="2" id="KW-1133">Transmembrane helix</keyword>
<dbReference type="InterPro" id="IPR026588">
    <property type="entry name" value="Choice_anch_A"/>
</dbReference>
<proteinExistence type="predicted"/>
<feature type="domain" description="DUF7601" evidence="4">
    <location>
        <begin position="702"/>
        <end position="803"/>
    </location>
</feature>
<dbReference type="RefSeq" id="WP_057804970.1">
    <property type="nucleotide sequence ID" value="NZ_BJYP01000001.1"/>
</dbReference>
<dbReference type="Pfam" id="PF20597">
    <property type="entry name" value="pAdhesive_15"/>
    <property type="match status" value="1"/>
</dbReference>
<evidence type="ECO:0000259" key="3">
    <source>
        <dbReference type="Pfam" id="PF20597"/>
    </source>
</evidence>
<keyword evidence="2" id="KW-0812">Transmembrane</keyword>
<evidence type="ECO:0000259" key="4">
    <source>
        <dbReference type="Pfam" id="PF24547"/>
    </source>
</evidence>
<accession>A0A1H9KNZ8</accession>
<dbReference type="GeneID" id="76042610"/>
<dbReference type="Pfam" id="PF24547">
    <property type="entry name" value="DUF7601"/>
    <property type="match status" value="2"/>
</dbReference>
<organism evidence="5 6">
    <name type="scientific">Pediococcus ethanolidurans</name>
    <dbReference type="NCBI Taxonomy" id="319653"/>
    <lineage>
        <taxon>Bacteria</taxon>
        <taxon>Bacillati</taxon>
        <taxon>Bacillota</taxon>
        <taxon>Bacilli</taxon>
        <taxon>Lactobacillales</taxon>
        <taxon>Lactobacillaceae</taxon>
        <taxon>Pediococcus</taxon>
    </lineage>
</organism>
<gene>
    <name evidence="5" type="ORF">SAMN04487973_10139</name>
</gene>
<evidence type="ECO:0000256" key="2">
    <source>
        <dbReference type="SAM" id="Phobius"/>
    </source>
</evidence>
<comment type="caution">
    <text evidence="5">The sequence shown here is derived from an EMBL/GenBank/DDBJ whole genome shotgun (WGS) entry which is preliminary data.</text>
</comment>
<keyword evidence="6" id="KW-1185">Reference proteome</keyword>
<name>A0A1H9KNZ8_9LACO</name>
<dbReference type="Gene3D" id="2.60.40.1140">
    <property type="entry name" value="Collagen-binding surface protein Cna, B-type domain"/>
    <property type="match status" value="2"/>
</dbReference>
<feature type="domain" description="Choice-of-anchor A" evidence="3">
    <location>
        <begin position="263"/>
        <end position="550"/>
    </location>
</feature>
<feature type="region of interest" description="Disordered" evidence="1">
    <location>
        <begin position="187"/>
        <end position="239"/>
    </location>
</feature>
<dbReference type="NCBIfam" id="TIGR01167">
    <property type="entry name" value="LPXTG_anchor"/>
    <property type="match status" value="1"/>
</dbReference>
<feature type="domain" description="DUF7601" evidence="4">
    <location>
        <begin position="568"/>
        <end position="675"/>
    </location>
</feature>
<dbReference type="EMBL" id="FOGK01000001">
    <property type="protein sequence ID" value="SER00822.1"/>
    <property type="molecule type" value="Genomic_DNA"/>
</dbReference>
<evidence type="ECO:0000313" key="6">
    <source>
        <dbReference type="Proteomes" id="UP000182818"/>
    </source>
</evidence>
<evidence type="ECO:0000256" key="1">
    <source>
        <dbReference type="SAM" id="MobiDB-lite"/>
    </source>
</evidence>
<dbReference type="Proteomes" id="UP000182818">
    <property type="component" value="Unassembled WGS sequence"/>
</dbReference>
<feature type="transmembrane region" description="Helical" evidence="2">
    <location>
        <begin position="835"/>
        <end position="855"/>
    </location>
</feature>
<dbReference type="NCBIfam" id="TIGR04215">
    <property type="entry name" value="choice_anch_A"/>
    <property type="match status" value="1"/>
</dbReference>